<dbReference type="NCBIfam" id="TIGR00233">
    <property type="entry name" value="trpS"/>
    <property type="match status" value="1"/>
</dbReference>
<dbReference type="EMBL" id="CP002189">
    <property type="protein sequence ID" value="ADV33949.1"/>
    <property type="molecule type" value="Genomic_DNA"/>
</dbReference>
<dbReference type="InterPro" id="IPR002306">
    <property type="entry name" value="Trp-tRNA-ligase"/>
</dbReference>
<evidence type="ECO:0000256" key="7">
    <source>
        <dbReference type="ARBA" id="ARBA00049929"/>
    </source>
</evidence>
<evidence type="ECO:0000313" key="11">
    <source>
        <dbReference type="Proteomes" id="UP000007464"/>
    </source>
</evidence>
<keyword evidence="8" id="KW-0963">Cytoplasm</keyword>
<feature type="binding site" evidence="8">
    <location>
        <position position="137"/>
    </location>
    <ligand>
        <name>L-tryptophan</name>
        <dbReference type="ChEBI" id="CHEBI:57912"/>
    </ligand>
</feature>
<feature type="binding site" evidence="8">
    <location>
        <position position="188"/>
    </location>
    <ligand>
        <name>ATP</name>
        <dbReference type="ChEBI" id="CHEBI:30616"/>
    </ligand>
</feature>
<dbReference type="InterPro" id="IPR014729">
    <property type="entry name" value="Rossmann-like_a/b/a_fold"/>
</dbReference>
<keyword evidence="5 8" id="KW-0648">Protein biosynthesis</keyword>
<dbReference type="GO" id="GO:0006436">
    <property type="term" value="P:tryptophanyl-tRNA aminoacylation"/>
    <property type="evidence" value="ECO:0007669"/>
    <property type="project" value="UniProtKB-UniRule"/>
</dbReference>
<dbReference type="STRING" id="859654.BVAF_571"/>
<feature type="binding site" evidence="8">
    <location>
        <begin position="149"/>
        <end position="151"/>
    </location>
    <ligand>
        <name>ATP</name>
        <dbReference type="ChEBI" id="CHEBI:30616"/>
    </ligand>
</feature>
<dbReference type="HOGENOM" id="CLU_029244_1_1_6"/>
<comment type="subunit">
    <text evidence="8">Homodimer.</text>
</comment>
<comment type="similarity">
    <text evidence="1 8 9">Belongs to the class-I aminoacyl-tRNA synthetase family.</text>
</comment>
<dbReference type="PANTHER" id="PTHR43766">
    <property type="entry name" value="TRYPTOPHAN--TRNA LIGASE, MITOCHONDRIAL"/>
    <property type="match status" value="1"/>
</dbReference>
<feature type="short sequence motif" description="'KMSKS' region" evidence="8">
    <location>
        <begin position="197"/>
        <end position="201"/>
    </location>
</feature>
<dbReference type="Gene3D" id="3.40.50.620">
    <property type="entry name" value="HUPs"/>
    <property type="match status" value="1"/>
</dbReference>
<dbReference type="PROSITE" id="PS00178">
    <property type="entry name" value="AA_TRNA_LIGASE_I"/>
    <property type="match status" value="1"/>
</dbReference>
<dbReference type="Gene3D" id="1.10.240.10">
    <property type="entry name" value="Tyrosyl-Transfer RNA Synthetase"/>
    <property type="match status" value="1"/>
</dbReference>
<dbReference type="FunFam" id="1.10.240.10:FF:000002">
    <property type="entry name" value="Tryptophan--tRNA ligase"/>
    <property type="match status" value="1"/>
</dbReference>
<evidence type="ECO:0000256" key="8">
    <source>
        <dbReference type="HAMAP-Rule" id="MF_00140"/>
    </source>
</evidence>
<dbReference type="PANTHER" id="PTHR43766:SF1">
    <property type="entry name" value="TRYPTOPHAN--TRNA LIGASE, MITOCHONDRIAL"/>
    <property type="match status" value="1"/>
</dbReference>
<evidence type="ECO:0000256" key="3">
    <source>
        <dbReference type="ARBA" id="ARBA00022741"/>
    </source>
</evidence>
<dbReference type="EC" id="6.1.1.2" evidence="8"/>
<keyword evidence="6 8" id="KW-0030">Aminoacyl-tRNA synthetase</keyword>
<sequence length="332" mass="37537">MDKLLVFSGTQPSGKLTIGNYIGAIRHWIVMQKYYECMYCIADLHLISTVSSSNVYAFRKMSLDTLALYLACGVDPNVSTIFMQSHVPEHTQLNWLLNCCAYYGELSRMTQFKEKSKFKQDSVNVGLFNYPILMAADILLYQTNFVPVGDDQKQHLEFTCNIARRFNNKFGTVFTIPKILVPDFGSRIMSLLNPLKKMSKSDQDSNNYISLLDDATLISKKVKRAITDSDQPPAIYYDPVEKPGVSNLLAILSGIGGESISNLELIFKNKTYSCLKSNLIQSLSTVLKQIQNRYFNERSNENKLNNILCVGAKKARQKANLTLKKVYQLIGL</sequence>
<feature type="binding site" evidence="8">
    <location>
        <begin position="197"/>
        <end position="201"/>
    </location>
    <ligand>
        <name>ATP</name>
        <dbReference type="ChEBI" id="CHEBI:30616"/>
    </ligand>
</feature>
<dbReference type="RefSeq" id="WP_013516874.1">
    <property type="nucleotide sequence ID" value="NC_014909.2"/>
</dbReference>
<dbReference type="InterPro" id="IPR050203">
    <property type="entry name" value="Trp-tRNA_synthetase"/>
</dbReference>
<evidence type="ECO:0000256" key="5">
    <source>
        <dbReference type="ARBA" id="ARBA00022917"/>
    </source>
</evidence>
<dbReference type="SUPFAM" id="SSF52374">
    <property type="entry name" value="Nucleotidylyl transferase"/>
    <property type="match status" value="1"/>
</dbReference>
<accession>E8Q6I0</accession>
<feature type="short sequence motif" description="'HIGH' region" evidence="8">
    <location>
        <begin position="12"/>
        <end position="20"/>
    </location>
</feature>
<keyword evidence="4 8" id="KW-0067">ATP-binding</keyword>
<evidence type="ECO:0000256" key="2">
    <source>
        <dbReference type="ARBA" id="ARBA00022598"/>
    </source>
</evidence>
<comment type="subcellular location">
    <subcellularLocation>
        <location evidence="8">Cytoplasm</location>
    </subcellularLocation>
</comment>
<name>E8Q6I0_BLOVB</name>
<keyword evidence="3 8" id="KW-0547">Nucleotide-binding</keyword>
<dbReference type="HAMAP" id="MF_00140_B">
    <property type="entry name" value="Trp_tRNA_synth_B"/>
    <property type="match status" value="1"/>
</dbReference>
<organism evidence="10 11">
    <name type="scientific">Blochmanniella vafra (strain BVAF)</name>
    <dbReference type="NCBI Taxonomy" id="859654"/>
    <lineage>
        <taxon>Bacteria</taxon>
        <taxon>Pseudomonadati</taxon>
        <taxon>Pseudomonadota</taxon>
        <taxon>Gammaproteobacteria</taxon>
        <taxon>Enterobacterales</taxon>
        <taxon>Enterobacteriaceae</taxon>
        <taxon>ant endosymbionts</taxon>
        <taxon>Candidatus Blochmanniella</taxon>
    </lineage>
</organism>
<evidence type="ECO:0000256" key="9">
    <source>
        <dbReference type="RuleBase" id="RU363036"/>
    </source>
</evidence>
<evidence type="ECO:0000256" key="4">
    <source>
        <dbReference type="ARBA" id="ARBA00022840"/>
    </source>
</evidence>
<keyword evidence="11" id="KW-1185">Reference proteome</keyword>
<feature type="binding site" evidence="8">
    <location>
        <begin position="19"/>
        <end position="20"/>
    </location>
    <ligand>
        <name>ATP</name>
        <dbReference type="ChEBI" id="CHEBI:30616"/>
    </ligand>
</feature>
<dbReference type="OrthoDB" id="9801042at2"/>
<dbReference type="PRINTS" id="PR01039">
    <property type="entry name" value="TRNASYNTHTRP"/>
</dbReference>
<dbReference type="GO" id="GO:0005524">
    <property type="term" value="F:ATP binding"/>
    <property type="evidence" value="ECO:0007669"/>
    <property type="project" value="UniProtKB-UniRule"/>
</dbReference>
<dbReference type="AlphaFoldDB" id="E8Q6I0"/>
<dbReference type="CDD" id="cd00806">
    <property type="entry name" value="TrpRS_core"/>
    <property type="match status" value="1"/>
</dbReference>
<comment type="catalytic activity">
    <reaction evidence="7 8">
        <text>tRNA(Trp) + L-tryptophan + ATP = L-tryptophyl-tRNA(Trp) + AMP + diphosphate + H(+)</text>
        <dbReference type="Rhea" id="RHEA:24080"/>
        <dbReference type="Rhea" id="RHEA-COMP:9671"/>
        <dbReference type="Rhea" id="RHEA-COMP:9705"/>
        <dbReference type="ChEBI" id="CHEBI:15378"/>
        <dbReference type="ChEBI" id="CHEBI:30616"/>
        <dbReference type="ChEBI" id="CHEBI:33019"/>
        <dbReference type="ChEBI" id="CHEBI:57912"/>
        <dbReference type="ChEBI" id="CHEBI:78442"/>
        <dbReference type="ChEBI" id="CHEBI:78535"/>
        <dbReference type="ChEBI" id="CHEBI:456215"/>
        <dbReference type="EC" id="6.1.1.2"/>
    </reaction>
</comment>
<dbReference type="InterPro" id="IPR024109">
    <property type="entry name" value="Trp-tRNA-ligase_bac-type"/>
</dbReference>
<dbReference type="Proteomes" id="UP000007464">
    <property type="component" value="Chromosome"/>
</dbReference>
<evidence type="ECO:0000256" key="6">
    <source>
        <dbReference type="ARBA" id="ARBA00023146"/>
    </source>
</evidence>
<dbReference type="Pfam" id="PF00579">
    <property type="entry name" value="tRNA-synt_1b"/>
    <property type="match status" value="1"/>
</dbReference>
<dbReference type="KEGG" id="bva:BVAF_571"/>
<reference evidence="10 11" key="1">
    <citation type="journal article" date="2010" name="BMC Genomics">
        <title>Unprecedented loss of ammonia assimilation capability in a urease-encoding bacterial mutualist.</title>
        <authorList>
            <person name="Williams L.E."/>
            <person name="Wernegreen J.J."/>
        </authorList>
    </citation>
    <scope>NUCLEOTIDE SEQUENCE [LARGE SCALE GENOMIC DNA]</scope>
    <source>
        <strain evidence="10 11">BVAF</strain>
    </source>
</reference>
<comment type="function">
    <text evidence="8">Catalyzes the attachment of tryptophan to tRNA(Trp).</text>
</comment>
<keyword evidence="2 8" id="KW-0436">Ligase</keyword>
<dbReference type="InterPro" id="IPR002305">
    <property type="entry name" value="aa-tRNA-synth_Ic"/>
</dbReference>
<gene>
    <name evidence="8 10" type="primary">trpS</name>
    <name evidence="10" type="ordered locus">BVAF_571</name>
</gene>
<feature type="binding site" evidence="8">
    <location>
        <begin position="11"/>
        <end position="13"/>
    </location>
    <ligand>
        <name>ATP</name>
        <dbReference type="ChEBI" id="CHEBI:30616"/>
    </ligand>
</feature>
<dbReference type="GO" id="GO:0005829">
    <property type="term" value="C:cytosol"/>
    <property type="evidence" value="ECO:0007669"/>
    <property type="project" value="TreeGrafter"/>
</dbReference>
<protein>
    <recommendedName>
        <fullName evidence="8">Tryptophan--tRNA ligase</fullName>
        <ecNumber evidence="8">6.1.1.2</ecNumber>
    </recommendedName>
    <alternativeName>
        <fullName evidence="8">Tryptophanyl-tRNA synthetase</fullName>
        <shortName evidence="8">TrpRS</shortName>
    </alternativeName>
</protein>
<evidence type="ECO:0000313" key="10">
    <source>
        <dbReference type="EMBL" id="ADV33949.1"/>
    </source>
</evidence>
<evidence type="ECO:0000256" key="1">
    <source>
        <dbReference type="ARBA" id="ARBA00005594"/>
    </source>
</evidence>
<dbReference type="InterPro" id="IPR001412">
    <property type="entry name" value="aa-tRNA-synth_I_CS"/>
</dbReference>
<proteinExistence type="inferred from homology"/>
<dbReference type="GO" id="GO:0004830">
    <property type="term" value="F:tryptophan-tRNA ligase activity"/>
    <property type="evidence" value="ECO:0007669"/>
    <property type="project" value="UniProtKB-UniRule"/>
</dbReference>